<dbReference type="InterPro" id="IPR029063">
    <property type="entry name" value="SAM-dependent_MTases_sf"/>
</dbReference>
<gene>
    <name evidence="2" type="ORF">Pan181_26040</name>
</gene>
<organism evidence="2 3">
    <name type="scientific">Aeoliella mucimassa</name>
    <dbReference type="NCBI Taxonomy" id="2527972"/>
    <lineage>
        <taxon>Bacteria</taxon>
        <taxon>Pseudomonadati</taxon>
        <taxon>Planctomycetota</taxon>
        <taxon>Planctomycetia</taxon>
        <taxon>Pirellulales</taxon>
        <taxon>Lacipirellulaceae</taxon>
        <taxon>Aeoliella</taxon>
    </lineage>
</organism>
<evidence type="ECO:0000313" key="3">
    <source>
        <dbReference type="Proteomes" id="UP000315750"/>
    </source>
</evidence>
<name>A0A518ANU1_9BACT</name>
<dbReference type="AlphaFoldDB" id="A0A518ANU1"/>
<feature type="domain" description="Methyltransferase type 11" evidence="1">
    <location>
        <begin position="105"/>
        <end position="154"/>
    </location>
</feature>
<dbReference type="EMBL" id="CP036278">
    <property type="protein sequence ID" value="QDU56395.1"/>
    <property type="molecule type" value="Genomic_DNA"/>
</dbReference>
<dbReference type="OrthoDB" id="3896938at2"/>
<dbReference type="Gene3D" id="3.40.50.150">
    <property type="entry name" value="Vaccinia Virus protein VP39"/>
    <property type="match status" value="1"/>
</dbReference>
<dbReference type="Proteomes" id="UP000315750">
    <property type="component" value="Chromosome"/>
</dbReference>
<reference evidence="2 3" key="1">
    <citation type="submission" date="2019-02" db="EMBL/GenBank/DDBJ databases">
        <title>Deep-cultivation of Planctomycetes and their phenomic and genomic characterization uncovers novel biology.</title>
        <authorList>
            <person name="Wiegand S."/>
            <person name="Jogler M."/>
            <person name="Boedeker C."/>
            <person name="Pinto D."/>
            <person name="Vollmers J."/>
            <person name="Rivas-Marin E."/>
            <person name="Kohn T."/>
            <person name="Peeters S.H."/>
            <person name="Heuer A."/>
            <person name="Rast P."/>
            <person name="Oberbeckmann S."/>
            <person name="Bunk B."/>
            <person name="Jeske O."/>
            <person name="Meyerdierks A."/>
            <person name="Storesund J.E."/>
            <person name="Kallscheuer N."/>
            <person name="Luecker S."/>
            <person name="Lage O.M."/>
            <person name="Pohl T."/>
            <person name="Merkel B.J."/>
            <person name="Hornburger P."/>
            <person name="Mueller R.-W."/>
            <person name="Bruemmer F."/>
            <person name="Labrenz M."/>
            <person name="Spormann A.M."/>
            <person name="Op den Camp H."/>
            <person name="Overmann J."/>
            <person name="Amann R."/>
            <person name="Jetten M.S.M."/>
            <person name="Mascher T."/>
            <person name="Medema M.H."/>
            <person name="Devos D.P."/>
            <person name="Kaster A.-K."/>
            <person name="Ovreas L."/>
            <person name="Rohde M."/>
            <person name="Galperin M.Y."/>
            <person name="Jogler C."/>
        </authorList>
    </citation>
    <scope>NUCLEOTIDE SEQUENCE [LARGE SCALE GENOMIC DNA]</scope>
    <source>
        <strain evidence="2 3">Pan181</strain>
    </source>
</reference>
<dbReference type="Pfam" id="PF08241">
    <property type="entry name" value="Methyltransf_11"/>
    <property type="match status" value="1"/>
</dbReference>
<dbReference type="InterPro" id="IPR013216">
    <property type="entry name" value="Methyltransf_11"/>
</dbReference>
<dbReference type="KEGG" id="amuc:Pan181_26040"/>
<evidence type="ECO:0000313" key="2">
    <source>
        <dbReference type="EMBL" id="QDU56395.1"/>
    </source>
</evidence>
<dbReference type="SUPFAM" id="SSF53335">
    <property type="entry name" value="S-adenosyl-L-methionine-dependent methyltransferases"/>
    <property type="match status" value="1"/>
</dbReference>
<keyword evidence="3" id="KW-1185">Reference proteome</keyword>
<proteinExistence type="predicted"/>
<sequence>MAAANFKHFLKTILGKGPASKRTCPLCSWTGRQFTYGGAQNKIRFDSSCPNCRSLERHRLAYLTATSQPDLDYSQVLHVAPEKQIEHFLRSKAGDYLSIDYYNNAMAKMDVTALELEDNSKTLIWISHVLEHVERDDLAIAEMFRVLKPGGVAFVQVPIWREETYEDFSIQSEADRLRVFYQPDHVRLYGMDIVDRFHQAGFSSKVIRAQDFGPEKIIEHQLSFASTNEVFLFRKG</sequence>
<evidence type="ECO:0000259" key="1">
    <source>
        <dbReference type="Pfam" id="PF08241"/>
    </source>
</evidence>
<dbReference type="RefSeq" id="WP_145247148.1">
    <property type="nucleotide sequence ID" value="NZ_CP036278.1"/>
</dbReference>
<protein>
    <recommendedName>
        <fullName evidence="1">Methyltransferase type 11 domain-containing protein</fullName>
    </recommendedName>
</protein>
<dbReference type="GO" id="GO:0008757">
    <property type="term" value="F:S-adenosylmethionine-dependent methyltransferase activity"/>
    <property type="evidence" value="ECO:0007669"/>
    <property type="project" value="InterPro"/>
</dbReference>
<accession>A0A518ANU1</accession>